<comment type="subcellular location">
    <subcellularLocation>
        <location evidence="1">Membrane</location>
        <topology evidence="1">Multi-pass membrane protein</topology>
    </subcellularLocation>
</comment>
<keyword evidence="3 5" id="KW-1133">Transmembrane helix</keyword>
<dbReference type="PANTHER" id="PTHR43066:SF11">
    <property type="entry name" value="PEPTIDASE S54 RHOMBOID DOMAIN-CONTAINING PROTEIN"/>
    <property type="match status" value="1"/>
</dbReference>
<feature type="transmembrane region" description="Helical" evidence="5">
    <location>
        <begin position="168"/>
        <end position="189"/>
    </location>
</feature>
<feature type="transmembrane region" description="Helical" evidence="5">
    <location>
        <begin position="84"/>
        <end position="102"/>
    </location>
</feature>
<evidence type="ECO:0000256" key="5">
    <source>
        <dbReference type="SAM" id="Phobius"/>
    </source>
</evidence>
<comment type="caution">
    <text evidence="7">The sequence shown here is derived from an EMBL/GenBank/DDBJ whole genome shotgun (WGS) entry which is preliminary data.</text>
</comment>
<evidence type="ECO:0000256" key="4">
    <source>
        <dbReference type="ARBA" id="ARBA00023136"/>
    </source>
</evidence>
<evidence type="ECO:0000256" key="1">
    <source>
        <dbReference type="ARBA" id="ARBA00004141"/>
    </source>
</evidence>
<feature type="transmembrane region" description="Helical" evidence="5">
    <location>
        <begin position="135"/>
        <end position="156"/>
    </location>
</feature>
<dbReference type="SMART" id="SM01160">
    <property type="entry name" value="DUF1751"/>
    <property type="match status" value="1"/>
</dbReference>
<sequence length="205" mass="22577">MPPLPPITQAIILINVALFCIDIALGGMLTWWMELWPVTSPNFMPWQVVSYAFMHGSITHLLLNMLGLWMFGGEMERLWGPKRYLQFYAAGALAAAACQLIISMVAGWGNPMVGASGALFALLMAFGMTFPDRTILLLIPPIPIKAKYLVMIYGAFELYQGVAGTQSGVAHFAHLGGMLGGWLMLRYWAGKPPFPPRKLGSRGRF</sequence>
<dbReference type="Proteomes" id="UP000269265">
    <property type="component" value="Unassembled WGS sequence"/>
</dbReference>
<keyword evidence="7" id="KW-0645">Protease</keyword>
<dbReference type="Gene3D" id="1.20.1540.10">
    <property type="entry name" value="Rhomboid-like"/>
    <property type="match status" value="1"/>
</dbReference>
<feature type="transmembrane region" description="Helical" evidence="5">
    <location>
        <begin position="108"/>
        <end position="128"/>
    </location>
</feature>
<evidence type="ECO:0000313" key="7">
    <source>
        <dbReference type="EMBL" id="RRS05363.1"/>
    </source>
</evidence>
<dbReference type="GO" id="GO:0006508">
    <property type="term" value="P:proteolysis"/>
    <property type="evidence" value="ECO:0007669"/>
    <property type="project" value="UniProtKB-KW"/>
</dbReference>
<gene>
    <name evidence="7" type="ORF">EIP75_07010</name>
</gene>
<keyword evidence="8" id="KW-1185">Reference proteome</keyword>
<dbReference type="AlphaFoldDB" id="A0A426VEN2"/>
<feature type="transmembrane region" description="Helical" evidence="5">
    <location>
        <begin position="52"/>
        <end position="72"/>
    </location>
</feature>
<evidence type="ECO:0000256" key="2">
    <source>
        <dbReference type="ARBA" id="ARBA00022692"/>
    </source>
</evidence>
<evidence type="ECO:0000259" key="6">
    <source>
        <dbReference type="Pfam" id="PF01694"/>
    </source>
</evidence>
<dbReference type="OrthoDB" id="9778341at2"/>
<dbReference type="SUPFAM" id="SSF144091">
    <property type="entry name" value="Rhomboid-like"/>
    <property type="match status" value="1"/>
</dbReference>
<dbReference type="PANTHER" id="PTHR43066">
    <property type="entry name" value="RHOMBOID-RELATED PROTEIN"/>
    <property type="match status" value="1"/>
</dbReference>
<dbReference type="InterPro" id="IPR035952">
    <property type="entry name" value="Rhomboid-like_sf"/>
</dbReference>
<protein>
    <submittedName>
        <fullName evidence="7">Rhomboid family intramembrane serine protease</fullName>
    </submittedName>
</protein>
<keyword evidence="4 5" id="KW-0472">Membrane</keyword>
<evidence type="ECO:0000256" key="3">
    <source>
        <dbReference type="ARBA" id="ARBA00022989"/>
    </source>
</evidence>
<feature type="transmembrane region" description="Helical" evidence="5">
    <location>
        <begin position="12"/>
        <end position="32"/>
    </location>
</feature>
<dbReference type="InterPro" id="IPR022764">
    <property type="entry name" value="Peptidase_S54_rhomboid_dom"/>
</dbReference>
<evidence type="ECO:0000313" key="8">
    <source>
        <dbReference type="Proteomes" id="UP000269265"/>
    </source>
</evidence>
<keyword evidence="2 5" id="KW-0812">Transmembrane</keyword>
<dbReference type="EMBL" id="RSED01000004">
    <property type="protein sequence ID" value="RRS05363.1"/>
    <property type="molecule type" value="Genomic_DNA"/>
</dbReference>
<feature type="domain" description="Peptidase S54 rhomboid" evidence="6">
    <location>
        <begin position="44"/>
        <end position="185"/>
    </location>
</feature>
<organism evidence="7 8">
    <name type="scientific">Aquabacterium soli</name>
    <dbReference type="NCBI Taxonomy" id="2493092"/>
    <lineage>
        <taxon>Bacteria</taxon>
        <taxon>Pseudomonadati</taxon>
        <taxon>Pseudomonadota</taxon>
        <taxon>Betaproteobacteria</taxon>
        <taxon>Burkholderiales</taxon>
        <taxon>Aquabacterium</taxon>
    </lineage>
</organism>
<dbReference type="GO" id="GO:0004252">
    <property type="term" value="F:serine-type endopeptidase activity"/>
    <property type="evidence" value="ECO:0007669"/>
    <property type="project" value="InterPro"/>
</dbReference>
<proteinExistence type="predicted"/>
<dbReference type="GO" id="GO:0016020">
    <property type="term" value="C:membrane"/>
    <property type="evidence" value="ECO:0007669"/>
    <property type="project" value="UniProtKB-SubCell"/>
</dbReference>
<reference evidence="7 8" key="1">
    <citation type="submission" date="2018-12" db="EMBL/GenBank/DDBJ databases">
        <title>The whole draft genome of Aquabacterium sp. SJQ9.</title>
        <authorList>
            <person name="Sun L."/>
            <person name="Gao X."/>
            <person name="Chen W."/>
            <person name="Huang K."/>
        </authorList>
    </citation>
    <scope>NUCLEOTIDE SEQUENCE [LARGE SCALE GENOMIC DNA]</scope>
    <source>
        <strain evidence="7 8">SJQ9</strain>
    </source>
</reference>
<name>A0A426VEN2_9BURK</name>
<accession>A0A426VEN2</accession>
<dbReference type="Pfam" id="PF01694">
    <property type="entry name" value="Rhomboid"/>
    <property type="match status" value="1"/>
</dbReference>
<keyword evidence="7" id="KW-0378">Hydrolase</keyword>